<dbReference type="RefSeq" id="WP_118545257.1">
    <property type="nucleotide sequence ID" value="NZ_CP060633.1"/>
</dbReference>
<accession>A0A7G9FVF2</accession>
<dbReference type="GO" id="GO:0003677">
    <property type="term" value="F:DNA binding"/>
    <property type="evidence" value="ECO:0007669"/>
    <property type="project" value="InterPro"/>
</dbReference>
<protein>
    <submittedName>
        <fullName evidence="2">Helix-turn-helix transcriptional regulator</fullName>
    </submittedName>
</protein>
<proteinExistence type="predicted"/>
<dbReference type="AlphaFoldDB" id="A0A7G9FVF2"/>
<keyword evidence="3" id="KW-1185">Reference proteome</keyword>
<dbReference type="PROSITE" id="PS50943">
    <property type="entry name" value="HTH_CROC1"/>
    <property type="match status" value="1"/>
</dbReference>
<dbReference type="InterPro" id="IPR010982">
    <property type="entry name" value="Lambda_DNA-bd_dom_sf"/>
</dbReference>
<dbReference type="KEGG" id="ssun:H9Q77_16125"/>
<reference evidence="2 3" key="1">
    <citation type="submission" date="2020-08" db="EMBL/GenBank/DDBJ databases">
        <authorList>
            <person name="Liu C."/>
            <person name="Sun Q."/>
        </authorList>
    </citation>
    <scope>NUCLEOTIDE SEQUENCE [LARGE SCALE GENOMIC DNA]</scope>
    <source>
        <strain evidence="2 3">NSJ-8</strain>
    </source>
</reference>
<gene>
    <name evidence="2" type="ORF">H9Q77_16125</name>
</gene>
<feature type="domain" description="HTH cro/C1-type" evidence="1">
    <location>
        <begin position="35"/>
        <end position="89"/>
    </location>
</feature>
<dbReference type="SMART" id="SM00530">
    <property type="entry name" value="HTH_XRE"/>
    <property type="match status" value="1"/>
</dbReference>
<dbReference type="SUPFAM" id="SSF47413">
    <property type="entry name" value="lambda repressor-like DNA-binding domains"/>
    <property type="match status" value="1"/>
</dbReference>
<dbReference type="CDD" id="cd00093">
    <property type="entry name" value="HTH_XRE"/>
    <property type="match status" value="1"/>
</dbReference>
<dbReference type="Proteomes" id="UP000515981">
    <property type="component" value="Chromosome"/>
</dbReference>
<name>A0A7G9FVF2_9FIRM</name>
<dbReference type="Pfam" id="PF01381">
    <property type="entry name" value="HTH_3"/>
    <property type="match status" value="1"/>
</dbReference>
<dbReference type="InterPro" id="IPR001387">
    <property type="entry name" value="Cro/C1-type_HTH"/>
</dbReference>
<evidence type="ECO:0000259" key="1">
    <source>
        <dbReference type="PROSITE" id="PS50943"/>
    </source>
</evidence>
<dbReference type="Gene3D" id="1.10.260.40">
    <property type="entry name" value="lambda repressor-like DNA-binding domains"/>
    <property type="match status" value="1"/>
</dbReference>
<evidence type="ECO:0000313" key="2">
    <source>
        <dbReference type="EMBL" id="QNM02534.1"/>
    </source>
</evidence>
<sequence length="95" mass="10977">MKKYKNFDEMFNDNDYVSEEDREIINLEVKLIGKMIEAREKQGLTQRDLAKISGVKQPAIARIESLRSTPQLDTLLKVLIPLGYSLEIIPLQKEN</sequence>
<evidence type="ECO:0000313" key="3">
    <source>
        <dbReference type="Proteomes" id="UP000515981"/>
    </source>
</evidence>
<dbReference type="EMBL" id="CP060633">
    <property type="protein sequence ID" value="QNM02534.1"/>
    <property type="molecule type" value="Genomic_DNA"/>
</dbReference>
<organism evidence="2 3">
    <name type="scientific">Simiaoa sunii</name>
    <dbReference type="NCBI Taxonomy" id="2763672"/>
    <lineage>
        <taxon>Bacteria</taxon>
        <taxon>Bacillati</taxon>
        <taxon>Bacillota</taxon>
        <taxon>Clostridia</taxon>
        <taxon>Lachnospirales</taxon>
        <taxon>Lachnospiraceae</taxon>
        <taxon>Simiaoa</taxon>
    </lineage>
</organism>